<dbReference type="RefSeq" id="WP_106457984.1">
    <property type="nucleotide sequence ID" value="NZ_PXOH01000019.1"/>
</dbReference>
<dbReference type="AlphaFoldDB" id="A0A2T1LVG0"/>
<dbReference type="Proteomes" id="UP000239001">
    <property type="component" value="Unassembled WGS sequence"/>
</dbReference>
<sequence length="106" mass="12244">MTIRDSILIECAEDYVGLWSIVWEFRNSGSETDVSEVRRKTIKLIEELLNDKLIEAGNFTKDGNFEVWKLPSTEIISQIKAEWDALGRYPSIGEIVWFVATEKEEC</sequence>
<organism evidence="1 2">
    <name type="scientific">Aphanothece hegewaldii CCALA 016</name>
    <dbReference type="NCBI Taxonomy" id="2107694"/>
    <lineage>
        <taxon>Bacteria</taxon>
        <taxon>Bacillati</taxon>
        <taxon>Cyanobacteriota</taxon>
        <taxon>Cyanophyceae</taxon>
        <taxon>Oscillatoriophycideae</taxon>
        <taxon>Chroococcales</taxon>
        <taxon>Aphanothecaceae</taxon>
        <taxon>Aphanothece</taxon>
    </lineage>
</organism>
<name>A0A2T1LVG0_9CHRO</name>
<dbReference type="OrthoDB" id="3078424at2"/>
<comment type="caution">
    <text evidence="1">The sequence shown here is derived from an EMBL/GenBank/DDBJ whole genome shotgun (WGS) entry which is preliminary data.</text>
</comment>
<reference evidence="1 2" key="1">
    <citation type="submission" date="2018-03" db="EMBL/GenBank/DDBJ databases">
        <title>The ancient ancestry and fast evolution of plastids.</title>
        <authorList>
            <person name="Moore K.R."/>
            <person name="Magnabosco C."/>
            <person name="Momper L."/>
            <person name="Gold D.A."/>
            <person name="Bosak T."/>
            <person name="Fournier G.P."/>
        </authorList>
    </citation>
    <scope>NUCLEOTIDE SEQUENCE [LARGE SCALE GENOMIC DNA]</scope>
    <source>
        <strain evidence="1 2">CCALA 016</strain>
    </source>
</reference>
<accession>A0A2T1LVG0</accession>
<reference evidence="1 2" key="2">
    <citation type="submission" date="2018-03" db="EMBL/GenBank/DDBJ databases">
        <authorList>
            <person name="Keele B.F."/>
        </authorList>
    </citation>
    <scope>NUCLEOTIDE SEQUENCE [LARGE SCALE GENOMIC DNA]</scope>
    <source>
        <strain evidence="1 2">CCALA 016</strain>
    </source>
</reference>
<evidence type="ECO:0000313" key="1">
    <source>
        <dbReference type="EMBL" id="PSF35571.1"/>
    </source>
</evidence>
<proteinExistence type="predicted"/>
<dbReference type="EMBL" id="PXOH01000019">
    <property type="protein sequence ID" value="PSF35571.1"/>
    <property type="molecule type" value="Genomic_DNA"/>
</dbReference>
<protein>
    <submittedName>
        <fullName evidence="1">Uncharacterized protein</fullName>
    </submittedName>
</protein>
<keyword evidence="2" id="KW-1185">Reference proteome</keyword>
<gene>
    <name evidence="1" type="ORF">C7H19_16325</name>
</gene>
<evidence type="ECO:0000313" key="2">
    <source>
        <dbReference type="Proteomes" id="UP000239001"/>
    </source>
</evidence>